<protein>
    <recommendedName>
        <fullName evidence="2">SCAN box domain-containing protein</fullName>
    </recommendedName>
</protein>
<reference evidence="3" key="2">
    <citation type="submission" date="2025-08" db="UniProtKB">
        <authorList>
            <consortium name="Ensembl"/>
        </authorList>
    </citation>
    <scope>IDENTIFICATION</scope>
</reference>
<dbReference type="Gene3D" id="1.10.4020.10">
    <property type="entry name" value="DNA breaking-rejoining enzymes"/>
    <property type="match status" value="1"/>
</dbReference>
<dbReference type="PANTHER" id="PTHR46888">
    <property type="entry name" value="ZINC KNUCKLE DOMAINCONTAINING PROTEIN-RELATED"/>
    <property type="match status" value="1"/>
</dbReference>
<dbReference type="AlphaFoldDB" id="A0AAR2M5E7"/>
<feature type="region of interest" description="Disordered" evidence="1">
    <location>
        <begin position="99"/>
        <end position="132"/>
    </location>
</feature>
<sequence>MASGAEETAYAQLGPPVTKFEISPETYRLRFRNDVVGEDESPRELYVRIKGLYEKWMLPNTKTKEQIGETIILEQFLKVVNPDLRSWILERGAIVRGRSSQNGGGLRHGKARGWTVPVRQSQQRRQAFQRDW</sequence>
<evidence type="ECO:0000313" key="4">
    <source>
        <dbReference type="Proteomes" id="UP001501920"/>
    </source>
</evidence>
<dbReference type="PROSITE" id="PS50804">
    <property type="entry name" value="SCAN_BOX"/>
    <property type="match status" value="1"/>
</dbReference>
<evidence type="ECO:0000256" key="1">
    <source>
        <dbReference type="SAM" id="MobiDB-lite"/>
    </source>
</evidence>
<organism evidence="3 4">
    <name type="scientific">Pygocentrus nattereri</name>
    <name type="common">Red-bellied piranha</name>
    <dbReference type="NCBI Taxonomy" id="42514"/>
    <lineage>
        <taxon>Eukaryota</taxon>
        <taxon>Metazoa</taxon>
        <taxon>Chordata</taxon>
        <taxon>Craniata</taxon>
        <taxon>Vertebrata</taxon>
        <taxon>Euteleostomi</taxon>
        <taxon>Actinopterygii</taxon>
        <taxon>Neopterygii</taxon>
        <taxon>Teleostei</taxon>
        <taxon>Ostariophysi</taxon>
        <taxon>Characiformes</taxon>
        <taxon>Characoidei</taxon>
        <taxon>Pygocentrus</taxon>
    </lineage>
</organism>
<name>A0AAR2M5E7_PYGNA</name>
<reference evidence="3 4" key="1">
    <citation type="submission" date="2020-10" db="EMBL/GenBank/DDBJ databases">
        <title>Pygocentrus nattereri (red-bellied piranha) genome, fPygNat1, primary haplotype.</title>
        <authorList>
            <person name="Myers G."/>
            <person name="Meyer A."/>
            <person name="Karagic N."/>
            <person name="Pippel M."/>
            <person name="Winkler S."/>
            <person name="Tracey A."/>
            <person name="Wood J."/>
            <person name="Formenti G."/>
            <person name="Howe K."/>
            <person name="Fedrigo O."/>
            <person name="Jarvis E.D."/>
        </authorList>
    </citation>
    <scope>NUCLEOTIDE SEQUENCE [LARGE SCALE GENOMIC DNA]</scope>
</reference>
<accession>A0AAR2M5E7</accession>
<dbReference type="InterPro" id="IPR003309">
    <property type="entry name" value="SCAN_dom"/>
</dbReference>
<dbReference type="GeneTree" id="ENSGT01120000272011"/>
<proteinExistence type="predicted"/>
<evidence type="ECO:0000313" key="3">
    <source>
        <dbReference type="Ensembl" id="ENSPNAP00000082477.1"/>
    </source>
</evidence>
<keyword evidence="4" id="KW-1185">Reference proteome</keyword>
<evidence type="ECO:0000259" key="2">
    <source>
        <dbReference type="PROSITE" id="PS50804"/>
    </source>
</evidence>
<dbReference type="Ensembl" id="ENSPNAT00000086141.1">
    <property type="protein sequence ID" value="ENSPNAP00000082477.1"/>
    <property type="gene ID" value="ENSPNAG00000031514.1"/>
</dbReference>
<dbReference type="InterPro" id="IPR038269">
    <property type="entry name" value="SCAN_sf"/>
</dbReference>
<dbReference type="SUPFAM" id="SSF47353">
    <property type="entry name" value="Retrovirus capsid dimerization domain-like"/>
    <property type="match status" value="1"/>
</dbReference>
<dbReference type="SMART" id="SM00431">
    <property type="entry name" value="SCAN"/>
    <property type="match status" value="1"/>
</dbReference>
<reference evidence="3" key="3">
    <citation type="submission" date="2025-09" db="UniProtKB">
        <authorList>
            <consortium name="Ensembl"/>
        </authorList>
    </citation>
    <scope>IDENTIFICATION</scope>
</reference>
<feature type="domain" description="SCAN box" evidence="2">
    <location>
        <begin position="28"/>
        <end position="91"/>
    </location>
</feature>
<dbReference type="PANTHER" id="PTHR46888:SF1">
    <property type="entry name" value="RIBONUCLEASE H"/>
    <property type="match status" value="1"/>
</dbReference>
<dbReference type="Pfam" id="PF02023">
    <property type="entry name" value="SCAN"/>
    <property type="match status" value="1"/>
</dbReference>
<dbReference type="Proteomes" id="UP001501920">
    <property type="component" value="Chromosome 1"/>
</dbReference>